<accession>A6UW99</accession>
<dbReference type="GeneID" id="5327414"/>
<gene>
    <name evidence="4" type="ordered locus">Maeo_1194</name>
</gene>
<name>A6UW99_META3</name>
<dbReference type="InterPro" id="IPR027417">
    <property type="entry name" value="P-loop_NTPase"/>
</dbReference>
<organism evidence="4 5">
    <name type="scientific">Methanococcus aeolicus (strain ATCC BAA-1280 / DSM 17508 / OCM 812 / Nankai-3)</name>
    <dbReference type="NCBI Taxonomy" id="419665"/>
    <lineage>
        <taxon>Archaea</taxon>
        <taxon>Methanobacteriati</taxon>
        <taxon>Methanobacteriota</taxon>
        <taxon>Methanomada group</taxon>
        <taxon>Methanococci</taxon>
        <taxon>Methanococcales</taxon>
        <taxon>Methanococcaceae</taxon>
        <taxon>Methanococcus</taxon>
    </lineage>
</organism>
<keyword evidence="1" id="KW-0547">Nucleotide-binding</keyword>
<dbReference type="Gene3D" id="1.10.1580.10">
    <property type="match status" value="1"/>
</dbReference>
<dbReference type="SUPFAM" id="SSF52540">
    <property type="entry name" value="P-loop containing nucleoside triphosphate hydrolases"/>
    <property type="match status" value="1"/>
</dbReference>
<evidence type="ECO:0000259" key="3">
    <source>
        <dbReference type="PROSITE" id="PS51721"/>
    </source>
</evidence>
<evidence type="ECO:0000256" key="2">
    <source>
        <dbReference type="ARBA" id="ARBA00023134"/>
    </source>
</evidence>
<dbReference type="RefSeq" id="WP_011973903.1">
    <property type="nucleotide sequence ID" value="NC_009635.1"/>
</dbReference>
<dbReference type="EMBL" id="CP000743">
    <property type="protein sequence ID" value="ABR56771.1"/>
    <property type="molecule type" value="Genomic_DNA"/>
</dbReference>
<dbReference type="PANTHER" id="PTHR11089">
    <property type="entry name" value="GTP-BINDING PROTEIN-RELATED"/>
    <property type="match status" value="1"/>
</dbReference>
<dbReference type="Proteomes" id="UP000001106">
    <property type="component" value="Chromosome"/>
</dbReference>
<evidence type="ECO:0000313" key="5">
    <source>
        <dbReference type="Proteomes" id="UP000001106"/>
    </source>
</evidence>
<protein>
    <submittedName>
        <fullName evidence="4">GTP-binding protein HSR1-related</fullName>
    </submittedName>
</protein>
<dbReference type="OrthoDB" id="372125at2157"/>
<dbReference type="PANTHER" id="PTHR11089:SF30">
    <property type="entry name" value="GUANINE NUCLEOTIDE-BINDING PROTEIN-LIKE 3 HOMOLOG"/>
    <property type="match status" value="1"/>
</dbReference>
<dbReference type="InterPro" id="IPR030378">
    <property type="entry name" value="G_CP_dom"/>
</dbReference>
<dbReference type="eggNOG" id="arCOG00350">
    <property type="taxonomic scope" value="Archaea"/>
</dbReference>
<dbReference type="STRING" id="419665.Maeo_1194"/>
<dbReference type="InterPro" id="IPR023179">
    <property type="entry name" value="GTP-bd_ortho_bundle_sf"/>
</dbReference>
<dbReference type="AlphaFoldDB" id="A6UW99"/>
<dbReference type="PROSITE" id="PS51721">
    <property type="entry name" value="G_CP"/>
    <property type="match status" value="1"/>
</dbReference>
<dbReference type="KEGG" id="mae:Maeo_1194"/>
<keyword evidence="5" id="KW-1185">Reference proteome</keyword>
<dbReference type="HOGENOM" id="CLU_011106_1_2_2"/>
<evidence type="ECO:0000256" key="1">
    <source>
        <dbReference type="ARBA" id="ARBA00022741"/>
    </source>
</evidence>
<sequence>MNNKNKIRRVPAKKIAHKIINECDVILMVVDGRNPEGTRNMQLEERIKKEDKKMILVLNKADLVPKHVIEKWSSKFKQENPNTKTVFVSSTNKKGTKILRDDIKYYLQINKINEGKVGVVGYPNVGKSSLINALTGKTSALSGLTAGLTKGEQWIKLTKKIKLLDTPGVIEPKDEDELVMIGAIRYEKIENPVDPAIKILKLLGSFDMDIVRKYCGDTIEINDVEEINEKLIEKIGKKFNFLGKNGIIDMKRTAKYIIKDYQGGKLNYYEVKKKSREQIRSTNIGFITKHLKDFLFIDDANAVVSHLSDISELSDVKVRKPIIGSKKIDDATVIISFGEKTANAGRKKVEEKAKTDGITLYSQGGGRCGKNRIFIGVGE</sequence>
<feature type="domain" description="CP-type G" evidence="3">
    <location>
        <begin position="4"/>
        <end position="172"/>
    </location>
</feature>
<evidence type="ECO:0000313" key="4">
    <source>
        <dbReference type="EMBL" id="ABR56771.1"/>
    </source>
</evidence>
<keyword evidence="2" id="KW-0342">GTP-binding</keyword>
<proteinExistence type="predicted"/>
<dbReference type="Gene3D" id="3.40.50.300">
    <property type="entry name" value="P-loop containing nucleotide triphosphate hydrolases"/>
    <property type="match status" value="1"/>
</dbReference>
<dbReference type="InterPro" id="IPR050755">
    <property type="entry name" value="TRAFAC_YlqF/YawG_RiboMat"/>
</dbReference>
<dbReference type="InterPro" id="IPR006073">
    <property type="entry name" value="GTP-bd"/>
</dbReference>
<reference evidence="4" key="1">
    <citation type="submission" date="2007-06" db="EMBL/GenBank/DDBJ databases">
        <title>Complete sequence of Methanococcus aeolicus Nankai-3.</title>
        <authorList>
            <consortium name="US DOE Joint Genome Institute"/>
            <person name="Copeland A."/>
            <person name="Lucas S."/>
            <person name="Lapidus A."/>
            <person name="Barry K."/>
            <person name="Glavina del Rio T."/>
            <person name="Dalin E."/>
            <person name="Tice H."/>
            <person name="Pitluck S."/>
            <person name="Chain P."/>
            <person name="Malfatti S."/>
            <person name="Shin M."/>
            <person name="Vergez L."/>
            <person name="Schmutz J."/>
            <person name="Larimer F."/>
            <person name="Land M."/>
            <person name="Hauser L."/>
            <person name="Kyrpides N."/>
            <person name="Lykidis A."/>
            <person name="Sieprawska-Lupa M."/>
            <person name="Whitman W.B."/>
            <person name="Richardson P."/>
        </authorList>
    </citation>
    <scope>NUCLEOTIDE SEQUENCE [LARGE SCALE GENOMIC DNA]</scope>
    <source>
        <strain evidence="4">Nankai-3</strain>
    </source>
</reference>
<dbReference type="PRINTS" id="PR00326">
    <property type="entry name" value="GTP1OBG"/>
</dbReference>
<dbReference type="Pfam" id="PF01926">
    <property type="entry name" value="MMR_HSR1"/>
    <property type="match status" value="1"/>
</dbReference>
<dbReference type="GO" id="GO:0005525">
    <property type="term" value="F:GTP binding"/>
    <property type="evidence" value="ECO:0007669"/>
    <property type="project" value="UniProtKB-KW"/>
</dbReference>